<dbReference type="Proteomes" id="UP000027432">
    <property type="component" value="Unassembled WGS sequence"/>
</dbReference>
<protein>
    <submittedName>
        <fullName evidence="1">Uncharacterized protein</fullName>
    </submittedName>
</protein>
<proteinExistence type="predicted"/>
<reference evidence="1 2" key="1">
    <citation type="submission" date="2013-07" db="EMBL/GenBank/DDBJ databases">
        <title>Thioclava pacifica DSM 10166 Genome Sequencing.</title>
        <authorList>
            <person name="Lai Q."/>
            <person name="Shao Z."/>
        </authorList>
    </citation>
    <scope>NUCLEOTIDE SEQUENCE [LARGE SCALE GENOMIC DNA]</scope>
    <source>
        <strain evidence="1 2">DSM 10166</strain>
    </source>
</reference>
<keyword evidence="2" id="KW-1185">Reference proteome</keyword>
<evidence type="ECO:0000313" key="2">
    <source>
        <dbReference type="Proteomes" id="UP000027432"/>
    </source>
</evidence>
<sequence length="31" mass="3414">MLLTSAHMSMSFANVQSGHVSRWNSFSGVML</sequence>
<name>A0A074J7F4_9RHOB</name>
<gene>
    <name evidence="1" type="ORF">TP2_17780</name>
</gene>
<comment type="caution">
    <text evidence="1">The sequence shown here is derived from an EMBL/GenBank/DDBJ whole genome shotgun (WGS) entry which is preliminary data.</text>
</comment>
<accession>A0A074J7F4</accession>
<dbReference type="STRING" id="1353537.TP2_17780"/>
<evidence type="ECO:0000313" key="1">
    <source>
        <dbReference type="EMBL" id="KEO53441.1"/>
    </source>
</evidence>
<organism evidence="1 2">
    <name type="scientific">Thioclava pacifica DSM 10166</name>
    <dbReference type="NCBI Taxonomy" id="1353537"/>
    <lineage>
        <taxon>Bacteria</taxon>
        <taxon>Pseudomonadati</taxon>
        <taxon>Pseudomonadota</taxon>
        <taxon>Alphaproteobacteria</taxon>
        <taxon>Rhodobacterales</taxon>
        <taxon>Paracoccaceae</taxon>
        <taxon>Thioclava</taxon>
    </lineage>
</organism>
<dbReference type="AlphaFoldDB" id="A0A074J7F4"/>
<dbReference type="EMBL" id="AUND01000015">
    <property type="protein sequence ID" value="KEO53441.1"/>
    <property type="molecule type" value="Genomic_DNA"/>
</dbReference>